<dbReference type="KEGG" id="aqu:100639003"/>
<accession>A0AAN0IIK2</accession>
<dbReference type="EnsemblMetazoa" id="XM_003391229.2">
    <property type="protein sequence ID" value="XP_003391277.2"/>
    <property type="gene ID" value="LOC100639003"/>
</dbReference>
<keyword evidence="2" id="KW-0175">Coiled coil</keyword>
<reference evidence="5" key="1">
    <citation type="journal article" date="2010" name="Nature">
        <title>The Amphimedon queenslandica genome and the evolution of animal complexity.</title>
        <authorList>
            <person name="Srivastava M."/>
            <person name="Simakov O."/>
            <person name="Chapman J."/>
            <person name="Fahey B."/>
            <person name="Gauthier M.E."/>
            <person name="Mitros T."/>
            <person name="Richards G.S."/>
            <person name="Conaco C."/>
            <person name="Dacre M."/>
            <person name="Hellsten U."/>
            <person name="Larroux C."/>
            <person name="Putnam N.H."/>
            <person name="Stanke M."/>
            <person name="Adamska M."/>
            <person name="Darling A."/>
            <person name="Degnan S.M."/>
            <person name="Oakley T.H."/>
            <person name="Plachetzki D.C."/>
            <person name="Zhai Y."/>
            <person name="Adamski M."/>
            <person name="Calcino A."/>
            <person name="Cummins S.F."/>
            <person name="Goodstein D.M."/>
            <person name="Harris C."/>
            <person name="Jackson D.J."/>
            <person name="Leys S.P."/>
            <person name="Shu S."/>
            <person name="Woodcroft B.J."/>
            <person name="Vervoort M."/>
            <person name="Kosik K.S."/>
            <person name="Manning G."/>
            <person name="Degnan B.M."/>
            <person name="Rokhsar D.S."/>
        </authorList>
    </citation>
    <scope>NUCLEOTIDE SEQUENCE [LARGE SCALE GENOMIC DNA]</scope>
</reference>
<evidence type="ECO:0000256" key="1">
    <source>
        <dbReference type="PROSITE-ProRule" id="PRU00266"/>
    </source>
</evidence>
<dbReference type="RefSeq" id="XP_003391277.2">
    <property type="nucleotide sequence ID" value="XM_003391229.2"/>
</dbReference>
<proteinExistence type="predicted"/>
<dbReference type="SMART" id="SM00358">
    <property type="entry name" value="DSRM"/>
    <property type="match status" value="1"/>
</dbReference>
<sequence length="237" mass="27717">MKFGGSTRIFVLDQPMESVQEVIEAEAEAEREDIIQKQNEYQELLAVAEAEKREREQFKESLGATWGLLTVDDFGSERGRDQEVEMDSGREAYYIDDPKKALKKFFDREGIDLEYETEETNEPNGKIYTVRVMLPIEDLSGQPIYAEGSQKGNKKEAVVKCALEACRLLDNEDVLRNPMRSYKRKKRDWEENDYYDSDEDNFLDRTGDGIHMHVLMSLCYIESLSRFRQIYLSYVHF</sequence>
<evidence type="ECO:0000259" key="3">
    <source>
        <dbReference type="PROSITE" id="PS50137"/>
    </source>
</evidence>
<dbReference type="AlphaFoldDB" id="A0AAN0IIK2"/>
<keyword evidence="5" id="KW-1185">Reference proteome</keyword>
<dbReference type="GeneID" id="100639003"/>
<dbReference type="Proteomes" id="UP000007879">
    <property type="component" value="Unassembled WGS sequence"/>
</dbReference>
<evidence type="ECO:0000313" key="4">
    <source>
        <dbReference type="EnsemblMetazoa" id="XP_003391277.2"/>
    </source>
</evidence>
<reference evidence="4" key="2">
    <citation type="submission" date="2024-06" db="UniProtKB">
        <authorList>
            <consortium name="EnsemblMetazoa"/>
        </authorList>
    </citation>
    <scope>IDENTIFICATION</scope>
</reference>
<dbReference type="InterPro" id="IPR050923">
    <property type="entry name" value="Cell_Proc_Reg/RNA_Proc"/>
</dbReference>
<feature type="coiled-coil region" evidence="2">
    <location>
        <begin position="20"/>
        <end position="61"/>
    </location>
</feature>
<dbReference type="Gene3D" id="3.30.160.20">
    <property type="match status" value="1"/>
</dbReference>
<organism evidence="4 5">
    <name type="scientific">Amphimedon queenslandica</name>
    <name type="common">Sponge</name>
    <dbReference type="NCBI Taxonomy" id="400682"/>
    <lineage>
        <taxon>Eukaryota</taxon>
        <taxon>Metazoa</taxon>
        <taxon>Porifera</taxon>
        <taxon>Demospongiae</taxon>
        <taxon>Heteroscleromorpha</taxon>
        <taxon>Haplosclerida</taxon>
        <taxon>Niphatidae</taxon>
        <taxon>Amphimedon</taxon>
    </lineage>
</organism>
<protein>
    <recommendedName>
        <fullName evidence="3">DRBM domain-containing protein</fullName>
    </recommendedName>
</protein>
<dbReference type="PANTHER" id="PTHR23308">
    <property type="entry name" value="NUCLEAR INHIBITOR OF PROTEIN PHOSPHATASE-1"/>
    <property type="match status" value="1"/>
</dbReference>
<dbReference type="Pfam" id="PF00035">
    <property type="entry name" value="dsrm"/>
    <property type="match status" value="1"/>
</dbReference>
<evidence type="ECO:0000313" key="5">
    <source>
        <dbReference type="Proteomes" id="UP000007879"/>
    </source>
</evidence>
<name>A0AAN0IIK2_AMPQE</name>
<evidence type="ECO:0000256" key="2">
    <source>
        <dbReference type="SAM" id="Coils"/>
    </source>
</evidence>
<dbReference type="CDD" id="cd19856">
    <property type="entry name" value="DSRM_Kanadaptin"/>
    <property type="match status" value="1"/>
</dbReference>
<dbReference type="GO" id="GO:0003723">
    <property type="term" value="F:RNA binding"/>
    <property type="evidence" value="ECO:0007669"/>
    <property type="project" value="UniProtKB-UniRule"/>
</dbReference>
<dbReference type="PROSITE" id="PS50137">
    <property type="entry name" value="DS_RBD"/>
    <property type="match status" value="1"/>
</dbReference>
<dbReference type="InterPro" id="IPR014720">
    <property type="entry name" value="dsRBD_dom"/>
</dbReference>
<keyword evidence="1" id="KW-0694">RNA-binding</keyword>
<feature type="domain" description="DRBM" evidence="3">
    <location>
        <begin position="97"/>
        <end position="171"/>
    </location>
</feature>
<dbReference type="SUPFAM" id="SSF54768">
    <property type="entry name" value="dsRNA-binding domain-like"/>
    <property type="match status" value="1"/>
</dbReference>